<dbReference type="EMBL" id="CP014646">
    <property type="protein sequence ID" value="AMO38404.1"/>
    <property type="molecule type" value="Genomic_DNA"/>
</dbReference>
<dbReference type="AlphaFoldDB" id="A0A127K9Q7"/>
<dbReference type="InterPro" id="IPR008984">
    <property type="entry name" value="SMAD_FHA_dom_sf"/>
</dbReference>
<name>A0A127K9Q7_9RHOO</name>
<dbReference type="STRING" id="1134435.AC731_016555"/>
<proteinExistence type="predicted"/>
<dbReference type="Gene3D" id="3.30.70.1230">
    <property type="entry name" value="Nucleotide cyclase"/>
    <property type="match status" value="1"/>
</dbReference>
<dbReference type="InterPro" id="IPR000253">
    <property type="entry name" value="FHA_dom"/>
</dbReference>
<reference evidence="3" key="1">
    <citation type="submission" date="2016-03" db="EMBL/GenBank/DDBJ databases">
        <authorList>
            <person name="Ma C."/>
            <person name="Zhou S."/>
            <person name="Yang G."/>
        </authorList>
    </citation>
    <scope>NUCLEOTIDE SEQUENCE [LARGE SCALE GENOMIC DNA]</scope>
    <source>
        <strain evidence="3">SgZ-1</strain>
    </source>
</reference>
<dbReference type="KEGG" id="thu:AC731_016555"/>
<dbReference type="SUPFAM" id="SSF49879">
    <property type="entry name" value="SMAD/FHA domain"/>
    <property type="match status" value="1"/>
</dbReference>
<dbReference type="InterPro" id="IPR029787">
    <property type="entry name" value="Nucleotide_cyclase"/>
</dbReference>
<evidence type="ECO:0000313" key="2">
    <source>
        <dbReference type="EMBL" id="AMO38404.1"/>
    </source>
</evidence>
<keyword evidence="3" id="KW-1185">Reference proteome</keyword>
<organism evidence="2 3">
    <name type="scientific">Thauera humireducens</name>
    <dbReference type="NCBI Taxonomy" id="1134435"/>
    <lineage>
        <taxon>Bacteria</taxon>
        <taxon>Pseudomonadati</taxon>
        <taxon>Pseudomonadota</taxon>
        <taxon>Betaproteobacteria</taxon>
        <taxon>Rhodocyclales</taxon>
        <taxon>Zoogloeaceae</taxon>
        <taxon>Thauera</taxon>
    </lineage>
</organism>
<dbReference type="Gene3D" id="2.60.200.20">
    <property type="match status" value="1"/>
</dbReference>
<protein>
    <recommendedName>
        <fullName evidence="1">FHA domain-containing protein</fullName>
    </recommendedName>
</protein>
<gene>
    <name evidence="2" type="ORF">AC731_016555</name>
</gene>
<accession>A0A127K9Q7</accession>
<dbReference type="Pfam" id="PF00498">
    <property type="entry name" value="FHA"/>
    <property type="match status" value="1"/>
</dbReference>
<sequence length="288" mass="31028">MADRKNICVLFASAVGDDGFVTRLGATEAKHATERCLNRIERAVAAHSGEVLAMQDGSLLACFERCDAGALAASEMLDRIRSLPALSGMRQPVRVGLHYGIVDTAAAAGEGIDIARRLAGVAESEQALATGTVVMLLTPAARHVAGTQPLKGPGVEALAWPVFAIGQRAGVVTSIPPTSRLSQRLRLRHQQDILFVEEQRPVLLLGRELGNDVVIMDPRASRQHARIERRREGFTLIDESTNGTFVSIEGGGERLVRQERMVLSGPGRLGCGFSADEIERDLVFFDLV</sequence>
<dbReference type="PROSITE" id="PS50006">
    <property type="entry name" value="FHA_DOMAIN"/>
    <property type="match status" value="1"/>
</dbReference>
<dbReference type="SMART" id="SM00240">
    <property type="entry name" value="FHA"/>
    <property type="match status" value="1"/>
</dbReference>
<feature type="domain" description="FHA" evidence="1">
    <location>
        <begin position="203"/>
        <end position="247"/>
    </location>
</feature>
<evidence type="ECO:0000313" key="3">
    <source>
        <dbReference type="Proteomes" id="UP000036902"/>
    </source>
</evidence>
<dbReference type="RefSeq" id="WP_048707770.1">
    <property type="nucleotide sequence ID" value="NZ_CP014646.1"/>
</dbReference>
<dbReference type="SUPFAM" id="SSF55073">
    <property type="entry name" value="Nucleotide cyclase"/>
    <property type="match status" value="1"/>
</dbReference>
<dbReference type="CDD" id="cd00060">
    <property type="entry name" value="FHA"/>
    <property type="match status" value="1"/>
</dbReference>
<evidence type="ECO:0000259" key="1">
    <source>
        <dbReference type="PROSITE" id="PS50006"/>
    </source>
</evidence>
<dbReference type="Proteomes" id="UP000036902">
    <property type="component" value="Chromosome"/>
</dbReference>